<evidence type="ECO:0000259" key="1">
    <source>
        <dbReference type="Pfam" id="PF20557"/>
    </source>
</evidence>
<name>A0A4Z0P1G9_9BACT</name>
<gene>
    <name evidence="2" type="ORF">EU556_20825</name>
</gene>
<dbReference type="Pfam" id="PF20557">
    <property type="entry name" value="DnaT_2"/>
    <property type="match status" value="1"/>
</dbReference>
<comment type="caution">
    <text evidence="2">The sequence shown here is derived from an EMBL/GenBank/DDBJ whole genome shotgun (WGS) entry which is preliminary data.</text>
</comment>
<dbReference type="RefSeq" id="WP_135436076.1">
    <property type="nucleotide sequence ID" value="NZ_SRLA01000005.1"/>
</dbReference>
<reference evidence="2 3" key="1">
    <citation type="submission" date="2019-04" db="EMBL/GenBank/DDBJ databases">
        <authorList>
            <person name="Feng G."/>
            <person name="Zhang J."/>
            <person name="Zhu H."/>
        </authorList>
    </citation>
    <scope>NUCLEOTIDE SEQUENCE [LARGE SCALE GENOMIC DNA]</scope>
    <source>
        <strain evidence="2 3">92R-1</strain>
    </source>
</reference>
<dbReference type="Proteomes" id="UP000298337">
    <property type="component" value="Unassembled WGS sequence"/>
</dbReference>
<organism evidence="2 3">
    <name type="scientific">Hymenobacter fodinae</name>
    <dbReference type="NCBI Taxonomy" id="2510796"/>
    <lineage>
        <taxon>Bacteria</taxon>
        <taxon>Pseudomonadati</taxon>
        <taxon>Bacteroidota</taxon>
        <taxon>Cytophagia</taxon>
        <taxon>Cytophagales</taxon>
        <taxon>Hymenobacteraceae</taxon>
        <taxon>Hymenobacter</taxon>
    </lineage>
</organism>
<feature type="domain" description="Putative DnaT-like" evidence="1">
    <location>
        <begin position="3"/>
        <end position="159"/>
    </location>
</feature>
<evidence type="ECO:0000313" key="3">
    <source>
        <dbReference type="Proteomes" id="UP000298337"/>
    </source>
</evidence>
<evidence type="ECO:0000313" key="2">
    <source>
        <dbReference type="EMBL" id="TGE04632.1"/>
    </source>
</evidence>
<keyword evidence="3" id="KW-1185">Reference proteome</keyword>
<proteinExistence type="predicted"/>
<sequence length="159" mass="17237">MFIAATGLNGDEANALISVDYADDYHSLRGNGSWTGDDVVKQAAIVRATDYIEQVYGPRFVGKTIPSTLLSWPRYSLAYDSTTIPDALKRAVAELALDALSGNLNPNIGSTPQVKRKKVDVLETEFFEARQRPTIRPAVSGYLAPLLASNGLNVPVVRV</sequence>
<protein>
    <recommendedName>
        <fullName evidence="1">Putative DnaT-like domain-containing protein</fullName>
    </recommendedName>
</protein>
<dbReference type="EMBL" id="SRLA01000005">
    <property type="protein sequence ID" value="TGE04632.1"/>
    <property type="molecule type" value="Genomic_DNA"/>
</dbReference>
<dbReference type="AlphaFoldDB" id="A0A4Z0P1G9"/>
<accession>A0A4Z0P1G9</accession>
<dbReference type="InterPro" id="IPR046787">
    <property type="entry name" value="DnaT_2"/>
</dbReference>
<dbReference type="OrthoDB" id="980409at2"/>